<comment type="caution">
    <text evidence="1">The sequence shown here is derived from an EMBL/GenBank/DDBJ whole genome shotgun (WGS) entry which is preliminary data.</text>
</comment>
<dbReference type="AlphaFoldDB" id="A0A7V4DZ40"/>
<organism evidence="1">
    <name type="scientific">Dictyoglomus thermophilum</name>
    <dbReference type="NCBI Taxonomy" id="14"/>
    <lineage>
        <taxon>Bacteria</taxon>
        <taxon>Pseudomonadati</taxon>
        <taxon>Dictyoglomota</taxon>
        <taxon>Dictyoglomia</taxon>
        <taxon>Dictyoglomales</taxon>
        <taxon>Dictyoglomaceae</taxon>
        <taxon>Dictyoglomus</taxon>
    </lineage>
</organism>
<protein>
    <submittedName>
        <fullName evidence="1">Uncharacterized protein</fullName>
    </submittedName>
</protein>
<evidence type="ECO:0000313" key="1">
    <source>
        <dbReference type="EMBL" id="HGK24126.1"/>
    </source>
</evidence>
<proteinExistence type="predicted"/>
<sequence length="69" mass="8347">MDVKAKEIIELLDLKSEYEEFKRVMDKTIEKFISTGYDEDFLIYKLKVCFKKNKNVISLIFLNAYEEER</sequence>
<accession>A0A7V4DZ40</accession>
<name>A0A7V4DZ40_DICTH</name>
<reference evidence="1" key="1">
    <citation type="journal article" date="2020" name="mSystems">
        <title>Genome- and Community-Level Interaction Insights into Carbon Utilization and Element Cycling Functions of Hydrothermarchaeota in Hydrothermal Sediment.</title>
        <authorList>
            <person name="Zhou Z."/>
            <person name="Liu Y."/>
            <person name="Xu W."/>
            <person name="Pan J."/>
            <person name="Luo Z.H."/>
            <person name="Li M."/>
        </authorList>
    </citation>
    <scope>NUCLEOTIDE SEQUENCE [LARGE SCALE GENOMIC DNA]</scope>
    <source>
        <strain evidence="1">SpSt-70</strain>
    </source>
</reference>
<dbReference type="EMBL" id="DTDV01000018">
    <property type="protein sequence ID" value="HGK24126.1"/>
    <property type="molecule type" value="Genomic_DNA"/>
</dbReference>
<gene>
    <name evidence="1" type="ORF">ENU78_06825</name>
</gene>